<sequence length="117" mass="13480">MLHATAIRRCRSYDCGENITSKMTNVGKNKQASTMGLLLLWSIIQYDSSSDQPFPLACSLFKNYSSWNKRLECENIWDRREEVRLHESDFSGSAKRGMLSFRSQNSRLVCKSAKIFC</sequence>
<keyword evidence="1" id="KW-1185">Reference proteome</keyword>
<evidence type="ECO:0000313" key="2">
    <source>
        <dbReference type="WBParaSite" id="PgR150_g002_t06"/>
    </source>
</evidence>
<protein>
    <submittedName>
        <fullName evidence="2">Uncharacterized protein</fullName>
    </submittedName>
</protein>
<dbReference type="WBParaSite" id="PgR150_g002_t06">
    <property type="protein sequence ID" value="PgR150_g002_t06"/>
    <property type="gene ID" value="PgR150_g002"/>
</dbReference>
<dbReference type="AlphaFoldDB" id="A0A915CGU8"/>
<reference evidence="2" key="1">
    <citation type="submission" date="2022-11" db="UniProtKB">
        <authorList>
            <consortium name="WormBaseParasite"/>
        </authorList>
    </citation>
    <scope>IDENTIFICATION</scope>
</reference>
<proteinExistence type="predicted"/>
<accession>A0A915CGU8</accession>
<name>A0A915CGU8_PARUN</name>
<organism evidence="1 2">
    <name type="scientific">Parascaris univalens</name>
    <name type="common">Nematode worm</name>
    <dbReference type="NCBI Taxonomy" id="6257"/>
    <lineage>
        <taxon>Eukaryota</taxon>
        <taxon>Metazoa</taxon>
        <taxon>Ecdysozoa</taxon>
        <taxon>Nematoda</taxon>
        <taxon>Chromadorea</taxon>
        <taxon>Rhabditida</taxon>
        <taxon>Spirurina</taxon>
        <taxon>Ascaridomorpha</taxon>
        <taxon>Ascaridoidea</taxon>
        <taxon>Ascarididae</taxon>
        <taxon>Parascaris</taxon>
    </lineage>
</organism>
<evidence type="ECO:0000313" key="1">
    <source>
        <dbReference type="Proteomes" id="UP000887569"/>
    </source>
</evidence>
<dbReference type="Proteomes" id="UP000887569">
    <property type="component" value="Unplaced"/>
</dbReference>